<dbReference type="RefSeq" id="WP_141820522.1">
    <property type="nucleotide sequence ID" value="NZ_BAAAQC010000016.1"/>
</dbReference>
<dbReference type="AlphaFoldDB" id="A0A543PV38"/>
<dbReference type="Proteomes" id="UP000320085">
    <property type="component" value="Unassembled WGS sequence"/>
</dbReference>
<dbReference type="EMBL" id="VFQF01000001">
    <property type="protein sequence ID" value="TQN47931.1"/>
    <property type="molecule type" value="Genomic_DNA"/>
</dbReference>
<sequence>MSNRTVKTITARSARLADELRQLQARQAHGSAMIPSLHADPTPDPHGNRAQRRAAARRGGRR</sequence>
<protein>
    <submittedName>
        <fullName evidence="2">Uncharacterized protein</fullName>
    </submittedName>
</protein>
<reference evidence="2 3" key="1">
    <citation type="submission" date="2019-06" db="EMBL/GenBank/DDBJ databases">
        <title>Sequencing the genomes of 1000 actinobacteria strains.</title>
        <authorList>
            <person name="Klenk H.-P."/>
        </authorList>
    </citation>
    <scope>NUCLEOTIDE SEQUENCE [LARGE SCALE GENOMIC DNA]</scope>
    <source>
        <strain evidence="2 3">DSM 21776</strain>
    </source>
</reference>
<feature type="region of interest" description="Disordered" evidence="1">
    <location>
        <begin position="25"/>
        <end position="62"/>
    </location>
</feature>
<comment type="caution">
    <text evidence="2">The sequence shown here is derived from an EMBL/GenBank/DDBJ whole genome shotgun (WGS) entry which is preliminary data.</text>
</comment>
<evidence type="ECO:0000313" key="3">
    <source>
        <dbReference type="Proteomes" id="UP000320085"/>
    </source>
</evidence>
<proteinExistence type="predicted"/>
<evidence type="ECO:0000313" key="2">
    <source>
        <dbReference type="EMBL" id="TQN47931.1"/>
    </source>
</evidence>
<feature type="compositionally biased region" description="Basic residues" evidence="1">
    <location>
        <begin position="49"/>
        <end position="62"/>
    </location>
</feature>
<gene>
    <name evidence="2" type="ORF">FHX52_1050</name>
</gene>
<accession>A0A543PV38</accession>
<evidence type="ECO:0000256" key="1">
    <source>
        <dbReference type="SAM" id="MobiDB-lite"/>
    </source>
</evidence>
<organism evidence="2 3">
    <name type="scientific">Humibacillus xanthopallidus</name>
    <dbReference type="NCBI Taxonomy" id="412689"/>
    <lineage>
        <taxon>Bacteria</taxon>
        <taxon>Bacillati</taxon>
        <taxon>Actinomycetota</taxon>
        <taxon>Actinomycetes</taxon>
        <taxon>Micrococcales</taxon>
        <taxon>Intrasporangiaceae</taxon>
        <taxon>Humibacillus</taxon>
    </lineage>
</organism>
<name>A0A543PV38_9MICO</name>